<evidence type="ECO:0000313" key="4">
    <source>
        <dbReference type="Proteomes" id="UP000077667"/>
    </source>
</evidence>
<feature type="chain" id="PRO_5008389666" evidence="2">
    <location>
        <begin position="22"/>
        <end position="327"/>
    </location>
</feature>
<keyword evidence="2" id="KW-0732">Signal</keyword>
<dbReference type="AlphaFoldDB" id="A0A1A9HZZ1"/>
<organism evidence="3 4">
    <name type="scientific">Niabella ginsenosidivorans</name>
    <dbReference type="NCBI Taxonomy" id="1176587"/>
    <lineage>
        <taxon>Bacteria</taxon>
        <taxon>Pseudomonadati</taxon>
        <taxon>Bacteroidota</taxon>
        <taxon>Chitinophagia</taxon>
        <taxon>Chitinophagales</taxon>
        <taxon>Chitinophagaceae</taxon>
        <taxon>Niabella</taxon>
    </lineage>
</organism>
<protein>
    <submittedName>
        <fullName evidence="3">Uncharacterized protein</fullName>
    </submittedName>
</protein>
<keyword evidence="4" id="KW-1185">Reference proteome</keyword>
<feature type="signal peptide" evidence="2">
    <location>
        <begin position="1"/>
        <end position="21"/>
    </location>
</feature>
<proteinExistence type="predicted"/>
<keyword evidence="1" id="KW-0175">Coiled coil</keyword>
<name>A0A1A9HZZ1_9BACT</name>
<evidence type="ECO:0000256" key="1">
    <source>
        <dbReference type="SAM" id="Coils"/>
    </source>
</evidence>
<dbReference type="STRING" id="1176587.A8C56_02745"/>
<reference evidence="3 4" key="1">
    <citation type="submission" date="2016-05" db="EMBL/GenBank/DDBJ databases">
        <title>Niabella ginsenosidivorans BS26 whole genome sequencing.</title>
        <authorList>
            <person name="Im W.T."/>
            <person name="Siddiqi M.Z."/>
        </authorList>
    </citation>
    <scope>NUCLEOTIDE SEQUENCE [LARGE SCALE GENOMIC DNA]</scope>
    <source>
        <strain evidence="3 4">BS26</strain>
    </source>
</reference>
<evidence type="ECO:0000313" key="3">
    <source>
        <dbReference type="EMBL" id="ANH80041.1"/>
    </source>
</evidence>
<accession>A0A1A9HZZ1</accession>
<dbReference type="Proteomes" id="UP000077667">
    <property type="component" value="Chromosome"/>
</dbReference>
<evidence type="ECO:0000256" key="2">
    <source>
        <dbReference type="SAM" id="SignalP"/>
    </source>
</evidence>
<dbReference type="RefSeq" id="WP_067751731.1">
    <property type="nucleotide sequence ID" value="NZ_CP015772.1"/>
</dbReference>
<dbReference type="KEGG" id="nia:A8C56_02745"/>
<sequence>MKKIVLIAVILLGTFYNYAQSSDIYETSVTFPANYQAGDYIEFLKVTPFSAGASGYYEISISYTRGNIAAAATYLASIGHSNPNLWMEAGCVNANDYTAGARSFVVDCNPASGNVRFRVRAIGTYGIQADLPVLIKVRSINKTASWTALSATGNDLSVTKRLPMTREWNLYTGNGWKAGNTEPALAIRVIENGNVGLGIPNPAERLAVNGNIRAKEIKVETANWPDYVFKNSYRLKSLDEVAAFIKKNGHLDGVPPAEKVKNEGVALGANQAALLEKIEELTLYLIQQNEQIKQLQETVKRLEVQKRTFAGPASATWQVKDKKMLNY</sequence>
<gene>
    <name evidence="3" type="ORF">A8C56_02745</name>
</gene>
<feature type="coiled-coil region" evidence="1">
    <location>
        <begin position="278"/>
        <end position="305"/>
    </location>
</feature>
<dbReference type="EMBL" id="CP015772">
    <property type="protein sequence ID" value="ANH80041.1"/>
    <property type="molecule type" value="Genomic_DNA"/>
</dbReference>